<feature type="domain" description="DUF6455" evidence="1">
    <location>
        <begin position="1"/>
        <end position="83"/>
    </location>
</feature>
<name>A0A6L6WGJ1_9RHOB</name>
<keyword evidence="3" id="KW-1185">Reference proteome</keyword>
<dbReference type="EMBL" id="WQLV01000005">
    <property type="protein sequence ID" value="MVO16049.1"/>
    <property type="molecule type" value="Genomic_DNA"/>
</dbReference>
<protein>
    <recommendedName>
        <fullName evidence="1">DUF6455 domain-containing protein</fullName>
    </recommendedName>
</protein>
<comment type="caution">
    <text evidence="2">The sequence shown here is derived from an EMBL/GenBank/DDBJ whole genome shotgun (WGS) entry which is preliminary data.</text>
</comment>
<evidence type="ECO:0000313" key="3">
    <source>
        <dbReference type="Proteomes" id="UP000478892"/>
    </source>
</evidence>
<gene>
    <name evidence="2" type="ORF">GO984_09515</name>
</gene>
<reference evidence="2 3" key="1">
    <citation type="submission" date="2019-12" db="EMBL/GenBank/DDBJ databases">
        <authorList>
            <person name="Zhang Y.-J."/>
        </authorList>
    </citation>
    <scope>NUCLEOTIDE SEQUENCE [LARGE SCALE GENOMIC DNA]</scope>
    <source>
        <strain evidence="2 3">CY05</strain>
    </source>
</reference>
<evidence type="ECO:0000313" key="2">
    <source>
        <dbReference type="EMBL" id="MVO16049.1"/>
    </source>
</evidence>
<accession>A0A6L6WGJ1</accession>
<evidence type="ECO:0000259" key="1">
    <source>
        <dbReference type="Pfam" id="PF20056"/>
    </source>
</evidence>
<dbReference type="RefSeq" id="WP_157022297.1">
    <property type="nucleotide sequence ID" value="NZ_WQLV01000005.1"/>
</dbReference>
<organism evidence="2 3">
    <name type="scientific">Parasedimentitalea huanghaiensis</name>
    <dbReference type="NCBI Taxonomy" id="2682100"/>
    <lineage>
        <taxon>Bacteria</taxon>
        <taxon>Pseudomonadati</taxon>
        <taxon>Pseudomonadota</taxon>
        <taxon>Alphaproteobacteria</taxon>
        <taxon>Rhodobacterales</taxon>
        <taxon>Paracoccaceae</taxon>
        <taxon>Parasedimentitalea</taxon>
    </lineage>
</organism>
<sequence length="91" mass="9978">MQILGDPLYHLRLLGRMGHTVGADLVQAFEAGKIDNETWTQMITNCRGCPYPQKCHAWLDATEQAAAPPSGCCNAESLHQLRDAAKKDLGK</sequence>
<dbReference type="Pfam" id="PF20056">
    <property type="entry name" value="DUF6455"/>
    <property type="match status" value="1"/>
</dbReference>
<proteinExistence type="predicted"/>
<dbReference type="AlphaFoldDB" id="A0A6L6WGJ1"/>
<dbReference type="Proteomes" id="UP000478892">
    <property type="component" value="Unassembled WGS sequence"/>
</dbReference>
<dbReference type="InterPro" id="IPR045601">
    <property type="entry name" value="DUF6455"/>
</dbReference>